<comment type="function">
    <text evidence="3">PPIases accelerate the folding of proteins. It catalyzes the cis-trans isomerization of proline imidic peptide bonds in oligopeptides.</text>
</comment>
<dbReference type="SUPFAM" id="SSF50891">
    <property type="entry name" value="Cyclophilin-like"/>
    <property type="match status" value="1"/>
</dbReference>
<evidence type="ECO:0000256" key="1">
    <source>
        <dbReference type="ARBA" id="ARBA00023110"/>
    </source>
</evidence>
<organism evidence="6 7">
    <name type="scientific">Hymenobacter gummosus</name>
    <dbReference type="NCBI Taxonomy" id="1776032"/>
    <lineage>
        <taxon>Bacteria</taxon>
        <taxon>Pseudomonadati</taxon>
        <taxon>Bacteroidota</taxon>
        <taxon>Cytophagia</taxon>
        <taxon>Cytophagales</taxon>
        <taxon>Hymenobacteraceae</taxon>
        <taxon>Hymenobacter</taxon>
    </lineage>
</organism>
<proteinExistence type="inferred from homology"/>
<dbReference type="InterPro" id="IPR002130">
    <property type="entry name" value="Cyclophilin-type_PPIase_dom"/>
</dbReference>
<dbReference type="InterPro" id="IPR044666">
    <property type="entry name" value="Cyclophilin_A-like"/>
</dbReference>
<dbReference type="CDD" id="cd00317">
    <property type="entry name" value="cyclophilin"/>
    <property type="match status" value="1"/>
</dbReference>
<dbReference type="PROSITE" id="PS50072">
    <property type="entry name" value="CSA_PPIASE_2"/>
    <property type="match status" value="1"/>
</dbReference>
<protein>
    <recommendedName>
        <fullName evidence="3">Peptidyl-prolyl cis-trans isomerase</fullName>
        <shortName evidence="3">PPIase</shortName>
        <ecNumber evidence="3">5.2.1.8</ecNumber>
    </recommendedName>
</protein>
<feature type="domain" description="PPIase cyclophilin-type" evidence="5">
    <location>
        <begin position="94"/>
        <end position="264"/>
    </location>
</feature>
<comment type="catalytic activity">
    <reaction evidence="3">
        <text>[protein]-peptidylproline (omega=180) = [protein]-peptidylproline (omega=0)</text>
        <dbReference type="Rhea" id="RHEA:16237"/>
        <dbReference type="Rhea" id="RHEA-COMP:10747"/>
        <dbReference type="Rhea" id="RHEA-COMP:10748"/>
        <dbReference type="ChEBI" id="CHEBI:83833"/>
        <dbReference type="ChEBI" id="CHEBI:83834"/>
        <dbReference type="EC" id="5.2.1.8"/>
    </reaction>
</comment>
<dbReference type="GO" id="GO:0003755">
    <property type="term" value="F:peptidyl-prolyl cis-trans isomerase activity"/>
    <property type="evidence" value="ECO:0007669"/>
    <property type="project" value="UniProtKB-UniRule"/>
</dbReference>
<dbReference type="Gene3D" id="2.40.100.10">
    <property type="entry name" value="Cyclophilin-like"/>
    <property type="match status" value="1"/>
</dbReference>
<keyword evidence="2 3" id="KW-0413">Isomerase</keyword>
<name>A0A3S0IJ35_9BACT</name>
<sequence>MFVPRTRPRVRGTFFALPMPLFRSCPTLLTATFGLLLTAACNQQPPPVQQKAPESPDRSNRPGPDLSALRDSNAVRILTAYGKEHPETELLFRTSMGDVKVRLFEDTPLHRASFLLLANKGYFDETVFYRVEKGFVVQGGNSDHRTIRLGKYHIPPEISQRHFHRRGALGMARYDDEKNPGQLSSSHDFYFTVGQKLNAQQAQSIAGRKLTPEQLKVYATEGGAPALDGKYTVFGEVTEGMDVVEKINQVPVDPYNWPKQDVSMKVEVLK</sequence>
<comment type="similarity">
    <text evidence="3">Belongs to the cyclophilin-type PPIase family.</text>
</comment>
<dbReference type="EC" id="5.2.1.8" evidence="3"/>
<accession>A0A3S0IJ35</accession>
<evidence type="ECO:0000313" key="7">
    <source>
        <dbReference type="Proteomes" id="UP000282184"/>
    </source>
</evidence>
<dbReference type="OrthoDB" id="9807797at2"/>
<evidence type="ECO:0000313" key="6">
    <source>
        <dbReference type="EMBL" id="RTQ45255.1"/>
    </source>
</evidence>
<evidence type="ECO:0000256" key="2">
    <source>
        <dbReference type="ARBA" id="ARBA00023235"/>
    </source>
</evidence>
<reference evidence="6 7" key="1">
    <citation type="submission" date="2018-12" db="EMBL/GenBank/DDBJ databases">
        <title>Hymenobacter gummosus sp. nov., isolated from a spring.</title>
        <authorList>
            <person name="Nie L."/>
        </authorList>
    </citation>
    <scope>NUCLEOTIDE SEQUENCE [LARGE SCALE GENOMIC DNA]</scope>
    <source>
        <strain evidence="6 7">KCTC 52166</strain>
    </source>
</reference>
<comment type="caution">
    <text evidence="6">The sequence shown here is derived from an EMBL/GenBank/DDBJ whole genome shotgun (WGS) entry which is preliminary data.</text>
</comment>
<dbReference type="PRINTS" id="PR00153">
    <property type="entry name" value="CSAPPISMRASE"/>
</dbReference>
<dbReference type="PANTHER" id="PTHR45625:SF4">
    <property type="entry name" value="PEPTIDYLPROLYL ISOMERASE DOMAIN AND WD REPEAT-CONTAINING PROTEIN 1"/>
    <property type="match status" value="1"/>
</dbReference>
<dbReference type="PANTHER" id="PTHR45625">
    <property type="entry name" value="PEPTIDYL-PROLYL CIS-TRANS ISOMERASE-RELATED"/>
    <property type="match status" value="1"/>
</dbReference>
<gene>
    <name evidence="6" type="ORF">EJV47_25595</name>
</gene>
<dbReference type="Pfam" id="PF00160">
    <property type="entry name" value="Pro_isomerase"/>
    <property type="match status" value="1"/>
</dbReference>
<evidence type="ECO:0000259" key="5">
    <source>
        <dbReference type="PROSITE" id="PS50072"/>
    </source>
</evidence>
<evidence type="ECO:0000256" key="4">
    <source>
        <dbReference type="SAM" id="MobiDB-lite"/>
    </source>
</evidence>
<feature type="region of interest" description="Disordered" evidence="4">
    <location>
        <begin position="44"/>
        <end position="68"/>
    </location>
</feature>
<keyword evidence="1 3" id="KW-0697">Rotamase</keyword>
<dbReference type="Proteomes" id="UP000282184">
    <property type="component" value="Unassembled WGS sequence"/>
</dbReference>
<dbReference type="AlphaFoldDB" id="A0A3S0IJ35"/>
<evidence type="ECO:0000256" key="3">
    <source>
        <dbReference type="RuleBase" id="RU363019"/>
    </source>
</evidence>
<dbReference type="EMBL" id="RXOF01000021">
    <property type="protein sequence ID" value="RTQ45255.1"/>
    <property type="molecule type" value="Genomic_DNA"/>
</dbReference>
<keyword evidence="7" id="KW-1185">Reference proteome</keyword>
<dbReference type="InterPro" id="IPR029000">
    <property type="entry name" value="Cyclophilin-like_dom_sf"/>
</dbReference>